<name>A0ABN2BBI2_9ACTN</name>
<reference evidence="6 7" key="1">
    <citation type="journal article" date="2019" name="Int. J. Syst. Evol. Microbiol.">
        <title>The Global Catalogue of Microorganisms (GCM) 10K type strain sequencing project: providing services to taxonomists for standard genome sequencing and annotation.</title>
        <authorList>
            <consortium name="The Broad Institute Genomics Platform"/>
            <consortium name="The Broad Institute Genome Sequencing Center for Infectious Disease"/>
            <person name="Wu L."/>
            <person name="Ma J."/>
        </authorList>
    </citation>
    <scope>NUCLEOTIDE SEQUENCE [LARGE SCALE GENOMIC DNA]</scope>
    <source>
        <strain evidence="6 7">JCM 14942</strain>
    </source>
</reference>
<proteinExistence type="inferred from homology"/>
<comment type="similarity">
    <text evidence="1">Belongs to the TTC38 family.</text>
</comment>
<keyword evidence="7" id="KW-1185">Reference proteome</keyword>
<sequence length="471" mass="50464">MRCRDAYGYDLTTGPLAAAAYVDGVRDLLRLRTGAADRIATAIALDPTFALGHAALALLGHEMCVQVDIAARLADARLHAGRATERERSHVHAVERHLRGDGAPLIAHLAAYPRDALLLSVAMPTIAFAGVTDVPEQAWRIVEDAAPAYGDDPWITGLMAFVRQEQRRFDEAMELSCRSLALEPAGGHAAHARAHAHYETGDHAAGLAWMDAWIVGDGAATDSLTHFSWHAALHELSIGDLDAVRARYETQLQPRHAVGCRALVDSGSLLFRWAITPDATDVPTLDEVVAVTGRGVLERPGTAFLGLHAAVALLATGDRVGLRNLATWCAAHPNPTHREVVAPLAAALGLLAAGRCSAAADRLAALASSTWRLGGSDAQREIVEEARIAALLRAGRYDEARRVLDDRLDRRVSPRDQRWRATASSPGIAAPRRPEPGASGRPGGPPNVAVWSQTATIPARDMQSLPNRNRF</sequence>
<gene>
    <name evidence="6" type="ORF">GCM10009788_43950</name>
</gene>
<feature type="region of interest" description="Disordered" evidence="5">
    <location>
        <begin position="412"/>
        <end position="471"/>
    </location>
</feature>
<dbReference type="PANTHER" id="PTHR16263">
    <property type="entry name" value="TETRATRICOPEPTIDE REPEAT PROTEIN 38"/>
    <property type="match status" value="1"/>
</dbReference>
<organism evidence="6 7">
    <name type="scientific">Nocardioides humi</name>
    <dbReference type="NCBI Taxonomy" id="449461"/>
    <lineage>
        <taxon>Bacteria</taxon>
        <taxon>Bacillati</taxon>
        <taxon>Actinomycetota</taxon>
        <taxon>Actinomycetes</taxon>
        <taxon>Propionibacteriales</taxon>
        <taxon>Nocardioidaceae</taxon>
        <taxon>Nocardioides</taxon>
    </lineage>
</organism>
<comment type="caution">
    <text evidence="6">The sequence shown here is derived from an EMBL/GenBank/DDBJ whole genome shotgun (WGS) entry which is preliminary data.</text>
</comment>
<dbReference type="Proteomes" id="UP001500842">
    <property type="component" value="Unassembled WGS sequence"/>
</dbReference>
<protein>
    <recommendedName>
        <fullName evidence="2">Tetratricopeptide repeat protein 38</fullName>
    </recommendedName>
</protein>
<evidence type="ECO:0000256" key="4">
    <source>
        <dbReference type="ARBA" id="ARBA00022803"/>
    </source>
</evidence>
<keyword evidence="4" id="KW-0802">TPR repeat</keyword>
<evidence type="ECO:0000313" key="6">
    <source>
        <dbReference type="EMBL" id="GAA1536353.1"/>
    </source>
</evidence>
<evidence type="ECO:0000313" key="7">
    <source>
        <dbReference type="Proteomes" id="UP001500842"/>
    </source>
</evidence>
<dbReference type="InterPro" id="IPR033891">
    <property type="entry name" value="TTC38"/>
</dbReference>
<accession>A0ABN2BBI2</accession>
<evidence type="ECO:0000256" key="5">
    <source>
        <dbReference type="SAM" id="MobiDB-lite"/>
    </source>
</evidence>
<keyword evidence="3" id="KW-0677">Repeat</keyword>
<dbReference type="SUPFAM" id="SSF48452">
    <property type="entry name" value="TPR-like"/>
    <property type="match status" value="1"/>
</dbReference>
<evidence type="ECO:0000256" key="1">
    <source>
        <dbReference type="ARBA" id="ARBA00005857"/>
    </source>
</evidence>
<evidence type="ECO:0000256" key="2">
    <source>
        <dbReference type="ARBA" id="ARBA00019992"/>
    </source>
</evidence>
<dbReference type="RefSeq" id="WP_181410888.1">
    <property type="nucleotide sequence ID" value="NZ_BAAAOR010000030.1"/>
</dbReference>
<dbReference type="PANTHER" id="PTHR16263:SF4">
    <property type="entry name" value="TETRATRICOPEPTIDE REPEAT PROTEIN 38"/>
    <property type="match status" value="1"/>
</dbReference>
<evidence type="ECO:0000256" key="3">
    <source>
        <dbReference type="ARBA" id="ARBA00022737"/>
    </source>
</evidence>
<dbReference type="Gene3D" id="1.25.40.10">
    <property type="entry name" value="Tetratricopeptide repeat domain"/>
    <property type="match status" value="1"/>
</dbReference>
<dbReference type="EMBL" id="BAAAOR010000030">
    <property type="protein sequence ID" value="GAA1536353.1"/>
    <property type="molecule type" value="Genomic_DNA"/>
</dbReference>
<dbReference type="InterPro" id="IPR011990">
    <property type="entry name" value="TPR-like_helical_dom_sf"/>
</dbReference>